<comment type="caution">
    <text evidence="3">The sequence shown here is derived from an EMBL/GenBank/DDBJ whole genome shotgun (WGS) entry which is preliminary data.</text>
</comment>
<sequence>MEQHCEQSPPRAREEEEGANSGGVEGGEEDEKILHFLDSLDSYLTLMDSLSSTLRRGWLELAGARHSMGSSRISGALLSHRVQSAATTMQVTEPNDKSETESQAHFTISKWAHMREGKCSGEVEVGGFQNKSSGSELRHRVPSNFPEGCKESYSAVNGSPIATDSNIQQERSKSLSIFGTLVPPKLRAAQVSFETALDSIVELANMRSMVLSSFAQLQQEMKSSS</sequence>
<proteinExistence type="predicted"/>
<dbReference type="EMBL" id="CM017881">
    <property type="protein sequence ID" value="KAG1362477.1"/>
    <property type="molecule type" value="Genomic_DNA"/>
</dbReference>
<reference evidence="3" key="2">
    <citation type="submission" date="2019-07" db="EMBL/GenBank/DDBJ databases">
        <authorList>
            <person name="Yang Y."/>
            <person name="Bocs S."/>
            <person name="Baudouin L."/>
        </authorList>
    </citation>
    <scope>NUCLEOTIDE SEQUENCE</scope>
    <source>
        <tissue evidence="3">Spear leaf of Hainan Tall coconut</tissue>
    </source>
</reference>
<accession>A0A8K0IMM9</accession>
<evidence type="ECO:0000256" key="1">
    <source>
        <dbReference type="ARBA" id="ARBA00093634"/>
    </source>
</evidence>
<reference evidence="3" key="1">
    <citation type="journal article" date="2017" name="Gigascience">
        <title>The genome draft of coconut (Cocos nucifera).</title>
        <authorList>
            <person name="Xiao Y."/>
            <person name="Xu P."/>
            <person name="Fan H."/>
            <person name="Baudouin L."/>
            <person name="Xia W."/>
            <person name="Bocs S."/>
            <person name="Xu J."/>
            <person name="Li Q."/>
            <person name="Guo A."/>
            <person name="Zhou L."/>
            <person name="Li J."/>
            <person name="Wu Y."/>
            <person name="Ma Z."/>
            <person name="Armero A."/>
            <person name="Issali A.E."/>
            <person name="Liu N."/>
            <person name="Peng M."/>
            <person name="Yang Y."/>
        </authorList>
    </citation>
    <scope>NUCLEOTIDE SEQUENCE</scope>
    <source>
        <tissue evidence="3">Spear leaf of Hainan Tall coconut</tissue>
    </source>
</reference>
<feature type="region of interest" description="Disordered" evidence="2">
    <location>
        <begin position="1"/>
        <end position="30"/>
    </location>
</feature>
<evidence type="ECO:0000313" key="4">
    <source>
        <dbReference type="Proteomes" id="UP000797356"/>
    </source>
</evidence>
<protein>
    <recommendedName>
        <fullName evidence="1">Vacuolar ATPase assembly protein VMA22</fullName>
    </recommendedName>
</protein>
<evidence type="ECO:0000313" key="3">
    <source>
        <dbReference type="EMBL" id="KAG1362477.1"/>
    </source>
</evidence>
<organism evidence="3 4">
    <name type="scientific">Cocos nucifera</name>
    <name type="common">Coconut palm</name>
    <dbReference type="NCBI Taxonomy" id="13894"/>
    <lineage>
        <taxon>Eukaryota</taxon>
        <taxon>Viridiplantae</taxon>
        <taxon>Streptophyta</taxon>
        <taxon>Embryophyta</taxon>
        <taxon>Tracheophyta</taxon>
        <taxon>Spermatophyta</taxon>
        <taxon>Magnoliopsida</taxon>
        <taxon>Liliopsida</taxon>
        <taxon>Arecaceae</taxon>
        <taxon>Arecoideae</taxon>
        <taxon>Cocoseae</taxon>
        <taxon>Attaleinae</taxon>
        <taxon>Cocos</taxon>
    </lineage>
</organism>
<dbReference type="GO" id="GO:0070072">
    <property type="term" value="P:vacuolar proton-transporting V-type ATPase complex assembly"/>
    <property type="evidence" value="ECO:0007669"/>
    <property type="project" value="InterPro"/>
</dbReference>
<dbReference type="PANTHER" id="PTHR31996:SF2">
    <property type="entry name" value="COILED-COIL DOMAIN-CONTAINING PROTEIN 115"/>
    <property type="match status" value="1"/>
</dbReference>
<dbReference type="Proteomes" id="UP000797356">
    <property type="component" value="Chromosome 10"/>
</dbReference>
<dbReference type="GO" id="GO:0051082">
    <property type="term" value="F:unfolded protein binding"/>
    <property type="evidence" value="ECO:0007669"/>
    <property type="project" value="TreeGrafter"/>
</dbReference>
<dbReference type="InterPro" id="IPR040357">
    <property type="entry name" value="Vma22/CCDC115"/>
</dbReference>
<gene>
    <name evidence="3" type="ORF">COCNU_10G006960</name>
</gene>
<dbReference type="PANTHER" id="PTHR31996">
    <property type="entry name" value="COILED-COIL DOMAIN-CONTAINING PROTEIN 115"/>
    <property type="match status" value="1"/>
</dbReference>
<evidence type="ECO:0000256" key="2">
    <source>
        <dbReference type="SAM" id="MobiDB-lite"/>
    </source>
</evidence>
<dbReference type="AlphaFoldDB" id="A0A8K0IMM9"/>
<keyword evidence="4" id="KW-1185">Reference proteome</keyword>
<name>A0A8K0IMM9_COCNU</name>
<dbReference type="OrthoDB" id="408631at2759"/>
<dbReference type="Pfam" id="PF21730">
    <property type="entry name" value="Vma22_CCDC115"/>
    <property type="match status" value="1"/>
</dbReference>